<dbReference type="Gene3D" id="3.40.630.30">
    <property type="match status" value="1"/>
</dbReference>
<accession>A0A154L1J6</accession>
<name>A0A154L1J6_9PROT</name>
<dbReference type="InterPro" id="IPR025839">
    <property type="entry name" value="RLAN_dom"/>
</dbReference>
<dbReference type="AlphaFoldDB" id="A0A154L1J6"/>
<dbReference type="GO" id="GO:0046872">
    <property type="term" value="F:metal ion binding"/>
    <property type="evidence" value="ECO:0007669"/>
    <property type="project" value="InterPro"/>
</dbReference>
<gene>
    <name evidence="4" type="ORF">AUP42_05880</name>
</gene>
<evidence type="ECO:0000256" key="1">
    <source>
        <dbReference type="PROSITE-ProRule" id="PRU00409"/>
    </source>
</evidence>
<dbReference type="GO" id="GO:0005524">
    <property type="term" value="F:ATP binding"/>
    <property type="evidence" value="ECO:0007669"/>
    <property type="project" value="UniProtKB-UniRule"/>
</dbReference>
<dbReference type="InterPro" id="IPR016181">
    <property type="entry name" value="Acyl_CoA_acyltransferase"/>
</dbReference>
<keyword evidence="4" id="KW-0436">Ligase</keyword>
<dbReference type="PANTHER" id="PTHR21621:SF0">
    <property type="entry name" value="BETA-CITRYLGLUTAMATE SYNTHASE B-RELATED"/>
    <property type="match status" value="1"/>
</dbReference>
<dbReference type="InterPro" id="IPR011761">
    <property type="entry name" value="ATP-grasp"/>
</dbReference>
<dbReference type="PANTHER" id="PTHR21621">
    <property type="entry name" value="RIBOSOMAL PROTEIN S6 MODIFICATION PROTEIN"/>
    <property type="match status" value="1"/>
</dbReference>
<evidence type="ECO:0000259" key="2">
    <source>
        <dbReference type="PROSITE" id="PS50975"/>
    </source>
</evidence>
<dbReference type="GO" id="GO:0016747">
    <property type="term" value="F:acyltransferase activity, transferring groups other than amino-acyl groups"/>
    <property type="evidence" value="ECO:0007669"/>
    <property type="project" value="InterPro"/>
</dbReference>
<reference evidence="4 5" key="1">
    <citation type="submission" date="2015-12" db="EMBL/GenBank/DDBJ databases">
        <title>Genome sequence of Thalassospira lucentensis MCCC 1A02072.</title>
        <authorList>
            <person name="Lu L."/>
            <person name="Lai Q."/>
            <person name="Shao Z."/>
            <person name="Qian P."/>
        </authorList>
    </citation>
    <scope>NUCLEOTIDE SEQUENCE [LARGE SCALE GENOMIC DNA]</scope>
    <source>
        <strain evidence="4 5">MCCC 1A02072</strain>
    </source>
</reference>
<dbReference type="GO" id="GO:0009432">
    <property type="term" value="P:SOS response"/>
    <property type="evidence" value="ECO:0007669"/>
    <property type="project" value="TreeGrafter"/>
</dbReference>
<evidence type="ECO:0000259" key="3">
    <source>
        <dbReference type="PROSITE" id="PS51186"/>
    </source>
</evidence>
<dbReference type="EMBL" id="LPVY01000022">
    <property type="protein sequence ID" value="KZB61777.1"/>
    <property type="molecule type" value="Genomic_DNA"/>
</dbReference>
<proteinExistence type="predicted"/>
<comment type="caution">
    <text evidence="4">The sequence shown here is derived from an EMBL/GenBank/DDBJ whole genome shotgun (WGS) entry which is preliminary data.</text>
</comment>
<dbReference type="Gene3D" id="3.40.50.20">
    <property type="match status" value="1"/>
</dbReference>
<dbReference type="SUPFAM" id="SSF56059">
    <property type="entry name" value="Glutathione synthetase ATP-binding domain-like"/>
    <property type="match status" value="1"/>
</dbReference>
<dbReference type="RefSeq" id="WP_062953085.1">
    <property type="nucleotide sequence ID" value="NZ_LPVY01000022.1"/>
</dbReference>
<dbReference type="CDD" id="cd04301">
    <property type="entry name" value="NAT_SF"/>
    <property type="match status" value="1"/>
</dbReference>
<keyword evidence="1" id="KW-0067">ATP-binding</keyword>
<feature type="domain" description="ATP-grasp" evidence="2">
    <location>
        <begin position="460"/>
        <end position="651"/>
    </location>
</feature>
<dbReference type="Pfam" id="PF00583">
    <property type="entry name" value="Acetyltransf_1"/>
    <property type="match status" value="1"/>
</dbReference>
<evidence type="ECO:0000313" key="5">
    <source>
        <dbReference type="Proteomes" id="UP000076335"/>
    </source>
</evidence>
<dbReference type="Pfam" id="PF14401">
    <property type="entry name" value="RLAN"/>
    <property type="match status" value="1"/>
</dbReference>
<dbReference type="GO" id="GO:0005737">
    <property type="term" value="C:cytoplasm"/>
    <property type="evidence" value="ECO:0007669"/>
    <property type="project" value="TreeGrafter"/>
</dbReference>
<dbReference type="PROSITE" id="PS51186">
    <property type="entry name" value="GNAT"/>
    <property type="match status" value="1"/>
</dbReference>
<dbReference type="SUPFAM" id="SSF55729">
    <property type="entry name" value="Acyl-CoA N-acyltransferases (Nat)"/>
    <property type="match status" value="1"/>
</dbReference>
<dbReference type="GO" id="GO:0018169">
    <property type="term" value="F:ribosomal S6-glutamic acid ligase activity"/>
    <property type="evidence" value="ECO:0007669"/>
    <property type="project" value="TreeGrafter"/>
</dbReference>
<dbReference type="Gene3D" id="3.30.470.20">
    <property type="entry name" value="ATP-grasp fold, B domain"/>
    <property type="match status" value="1"/>
</dbReference>
<dbReference type="Proteomes" id="UP000076335">
    <property type="component" value="Unassembled WGS sequence"/>
</dbReference>
<dbReference type="InterPro" id="IPR013815">
    <property type="entry name" value="ATP_grasp_subdomain_1"/>
</dbReference>
<dbReference type="Pfam" id="PF08443">
    <property type="entry name" value="RimK"/>
    <property type="match status" value="1"/>
</dbReference>
<dbReference type="Gene3D" id="3.30.1490.20">
    <property type="entry name" value="ATP-grasp fold, A domain"/>
    <property type="match status" value="1"/>
</dbReference>
<keyword evidence="1" id="KW-0547">Nucleotide-binding</keyword>
<sequence length="657" mass="72775">MTPNVTSTPSLPVIIRNATRSDLDGLCALESGSFTSDAISRSGFSRFLRQASARLLVADAGESGKPDIVGYGLLLLRANTTTARIYSLAISDNWRGKGLGTQLLAGLENLAMDAGCIRIRLEVRVENSNARNLYDRHGYQQIADLPGYYEDGADGIRLQHDLYDIPTERSPAVATGAPLILVDRLKDLPFQVPGARIMRVREYLALDHGVRNRRVINLCQSYEYLSRGYYCSLLAAARSERVIPEADVLLDLNWKRLQKTARAEMSPQIVEALAKPGDHPTKIDVFFGRTVDKRFRDIAQRAFDQFRCPILRLHLNPSDKKILREIEAPALSQLGAEDLPAFESAIRAYLRGRVRKPAAGGNPPSALVAILHDPDAVLPPSDSDALALFIQAASDLGAKAELITAKDFHHLSEFDALLIRETTALDHHTYRFAKRARKEGIPVIDDPDSILRCTNKVYLAELLRTHRIPAPRSMIFDKRRIAEIGQQFSFPSVLKVPDGCFSRGVRKVKSPEHLAEVATEMFKNSELLVIQEYVETTFDWRIGVLGGEPLFASRYFMAPGHWQIVKHEDDGKSFEEGGFETVAVEDAPADIVSTALAAARLMGDGLYGVDMKETPHGPMVIEVNDNPNIDGGVEDVVLGMDLYRRIIAHLLGKIARP</sequence>
<dbReference type="InterPro" id="IPR013651">
    <property type="entry name" value="ATP-grasp_RimK-type"/>
</dbReference>
<dbReference type="PROSITE" id="PS50975">
    <property type="entry name" value="ATP_GRASP"/>
    <property type="match status" value="1"/>
</dbReference>
<feature type="domain" description="N-acetyltransferase" evidence="3">
    <location>
        <begin position="13"/>
        <end position="163"/>
    </location>
</feature>
<dbReference type="InterPro" id="IPR000182">
    <property type="entry name" value="GNAT_dom"/>
</dbReference>
<organism evidence="4 5">
    <name type="scientific">Thalassospira lucentensis</name>
    <dbReference type="NCBI Taxonomy" id="168935"/>
    <lineage>
        <taxon>Bacteria</taxon>
        <taxon>Pseudomonadati</taxon>
        <taxon>Pseudomonadota</taxon>
        <taxon>Alphaproteobacteria</taxon>
        <taxon>Rhodospirillales</taxon>
        <taxon>Thalassospiraceae</taxon>
        <taxon>Thalassospira</taxon>
    </lineage>
</organism>
<protein>
    <submittedName>
        <fullName evidence="4">Alpha-L-glutamate ligase</fullName>
    </submittedName>
</protein>
<evidence type="ECO:0000313" key="4">
    <source>
        <dbReference type="EMBL" id="KZB61777.1"/>
    </source>
</evidence>